<dbReference type="EMBL" id="ML976618">
    <property type="protein sequence ID" value="KAF1841652.1"/>
    <property type="molecule type" value="Genomic_DNA"/>
</dbReference>
<dbReference type="GO" id="GO:0005776">
    <property type="term" value="C:autophagosome"/>
    <property type="evidence" value="ECO:0007669"/>
    <property type="project" value="TreeGrafter"/>
</dbReference>
<evidence type="ECO:0000256" key="3">
    <source>
        <dbReference type="ARBA" id="ARBA00022527"/>
    </source>
</evidence>
<dbReference type="PANTHER" id="PTHR24348:SF22">
    <property type="entry name" value="NON-SPECIFIC SERINE_THREONINE PROTEIN KINASE"/>
    <property type="match status" value="1"/>
</dbReference>
<keyword evidence="14" id="KW-1185">Reference proteome</keyword>
<dbReference type="Pfam" id="PF00069">
    <property type="entry name" value="Pkinase"/>
    <property type="match status" value="1"/>
</dbReference>
<keyword evidence="6 13" id="KW-0418">Kinase</keyword>
<evidence type="ECO:0000256" key="6">
    <source>
        <dbReference type="ARBA" id="ARBA00022777"/>
    </source>
</evidence>
<dbReference type="SUPFAM" id="SSF56112">
    <property type="entry name" value="Protein kinase-like (PK-like)"/>
    <property type="match status" value="1"/>
</dbReference>
<dbReference type="PROSITE" id="PS00108">
    <property type="entry name" value="PROTEIN_KINASE_ST"/>
    <property type="match status" value="1"/>
</dbReference>
<dbReference type="CDD" id="cd00180">
    <property type="entry name" value="PKc"/>
    <property type="match status" value="1"/>
</dbReference>
<keyword evidence="3" id="KW-0723">Serine/threonine-protein kinase</keyword>
<feature type="non-terminal residue" evidence="13">
    <location>
        <position position="191"/>
    </location>
</feature>
<dbReference type="PROSITE" id="PS50011">
    <property type="entry name" value="PROTEIN_KINASE_DOM"/>
    <property type="match status" value="1"/>
</dbReference>
<evidence type="ECO:0000256" key="5">
    <source>
        <dbReference type="ARBA" id="ARBA00022741"/>
    </source>
</evidence>
<comment type="catalytic activity">
    <reaction evidence="11">
        <text>L-seryl-[protein] + ATP = O-phospho-L-seryl-[protein] + ADP + H(+)</text>
        <dbReference type="Rhea" id="RHEA:17989"/>
        <dbReference type="Rhea" id="RHEA-COMP:9863"/>
        <dbReference type="Rhea" id="RHEA-COMP:11604"/>
        <dbReference type="ChEBI" id="CHEBI:15378"/>
        <dbReference type="ChEBI" id="CHEBI:29999"/>
        <dbReference type="ChEBI" id="CHEBI:30616"/>
        <dbReference type="ChEBI" id="CHEBI:83421"/>
        <dbReference type="ChEBI" id="CHEBI:456216"/>
        <dbReference type="EC" id="2.7.11.1"/>
    </reaction>
</comment>
<keyword evidence="7" id="KW-0067">ATP-binding</keyword>
<dbReference type="GO" id="GO:0005829">
    <property type="term" value="C:cytosol"/>
    <property type="evidence" value="ECO:0007669"/>
    <property type="project" value="TreeGrafter"/>
</dbReference>
<comment type="catalytic activity">
    <reaction evidence="10">
        <text>L-threonyl-[protein] + ATP = O-phospho-L-threonyl-[protein] + ADP + H(+)</text>
        <dbReference type="Rhea" id="RHEA:46608"/>
        <dbReference type="Rhea" id="RHEA-COMP:11060"/>
        <dbReference type="Rhea" id="RHEA-COMP:11605"/>
        <dbReference type="ChEBI" id="CHEBI:15378"/>
        <dbReference type="ChEBI" id="CHEBI:30013"/>
        <dbReference type="ChEBI" id="CHEBI:30616"/>
        <dbReference type="ChEBI" id="CHEBI:61977"/>
        <dbReference type="ChEBI" id="CHEBI:456216"/>
        <dbReference type="EC" id="2.7.11.1"/>
    </reaction>
</comment>
<dbReference type="GO" id="GO:0005524">
    <property type="term" value="F:ATP binding"/>
    <property type="evidence" value="ECO:0007669"/>
    <property type="project" value="UniProtKB-KW"/>
</dbReference>
<sequence>LGTGAYAVVDSVKIGTKLYARKSVFLPRYNQKSIRNTIQNELSVIRTLDHPHIVQVHLTYEDKTRFFIVMRPLADCDLEAFLEEHTQRPPTQAQQDMVWRWFLCLSNTLTFIHSKGIRHKDIKPRNILVKGDEVIFADFGSSHDFLDEGNSTTEGPAFGHTKMYCAPEVIANGKRGRSADVFSLGCIFTEL</sequence>
<dbReference type="AlphaFoldDB" id="A0A9P4G9R6"/>
<evidence type="ECO:0000256" key="10">
    <source>
        <dbReference type="ARBA" id="ARBA00047899"/>
    </source>
</evidence>
<dbReference type="OrthoDB" id="4062651at2759"/>
<dbReference type="InterPro" id="IPR045269">
    <property type="entry name" value="Atg1-like"/>
</dbReference>
<dbReference type="RefSeq" id="XP_040784215.1">
    <property type="nucleotide sequence ID" value="XM_040927470.1"/>
</dbReference>
<accession>A0A9P4G9R6</accession>
<dbReference type="InterPro" id="IPR011009">
    <property type="entry name" value="Kinase-like_dom_sf"/>
</dbReference>
<dbReference type="GO" id="GO:0010506">
    <property type="term" value="P:regulation of autophagy"/>
    <property type="evidence" value="ECO:0007669"/>
    <property type="project" value="InterPro"/>
</dbReference>
<protein>
    <recommendedName>
        <fullName evidence="2">non-specific serine/threonine protein kinase</fullName>
        <ecNumber evidence="2">2.7.11.1</ecNumber>
    </recommendedName>
    <alternativeName>
        <fullName evidence="9">Autophagy-related protein 1</fullName>
    </alternativeName>
</protein>
<evidence type="ECO:0000313" key="13">
    <source>
        <dbReference type="EMBL" id="KAF1841652.1"/>
    </source>
</evidence>
<feature type="domain" description="Protein kinase" evidence="12">
    <location>
        <begin position="1"/>
        <end position="191"/>
    </location>
</feature>
<dbReference type="InterPro" id="IPR008271">
    <property type="entry name" value="Ser/Thr_kinase_AS"/>
</dbReference>
<dbReference type="Gene3D" id="3.30.200.20">
    <property type="entry name" value="Phosphorylase Kinase, domain 1"/>
    <property type="match status" value="1"/>
</dbReference>
<evidence type="ECO:0000256" key="1">
    <source>
        <dbReference type="ARBA" id="ARBA00004623"/>
    </source>
</evidence>
<dbReference type="GO" id="GO:0000045">
    <property type="term" value="P:autophagosome assembly"/>
    <property type="evidence" value="ECO:0007669"/>
    <property type="project" value="TreeGrafter"/>
</dbReference>
<evidence type="ECO:0000256" key="11">
    <source>
        <dbReference type="ARBA" id="ARBA00048679"/>
    </source>
</evidence>
<feature type="non-terminal residue" evidence="13">
    <location>
        <position position="1"/>
    </location>
</feature>
<evidence type="ECO:0000256" key="8">
    <source>
        <dbReference type="ARBA" id="ARBA00023006"/>
    </source>
</evidence>
<gene>
    <name evidence="13" type="ORF">K460DRAFT_262012</name>
</gene>
<dbReference type="GO" id="GO:0034045">
    <property type="term" value="C:phagophore assembly site membrane"/>
    <property type="evidence" value="ECO:0007669"/>
    <property type="project" value="UniProtKB-SubCell"/>
</dbReference>
<dbReference type="Gene3D" id="1.10.510.10">
    <property type="entry name" value="Transferase(Phosphotransferase) domain 1"/>
    <property type="match status" value="1"/>
</dbReference>
<evidence type="ECO:0000256" key="2">
    <source>
        <dbReference type="ARBA" id="ARBA00012513"/>
    </source>
</evidence>
<dbReference type="Proteomes" id="UP000800039">
    <property type="component" value="Unassembled WGS sequence"/>
</dbReference>
<dbReference type="InterPro" id="IPR000719">
    <property type="entry name" value="Prot_kinase_dom"/>
</dbReference>
<comment type="subcellular location">
    <subcellularLocation>
        <location evidence="1">Preautophagosomal structure membrane</location>
        <topology evidence="1">Peripheral membrane protein</topology>
    </subcellularLocation>
</comment>
<organism evidence="13 14">
    <name type="scientific">Cucurbitaria berberidis CBS 394.84</name>
    <dbReference type="NCBI Taxonomy" id="1168544"/>
    <lineage>
        <taxon>Eukaryota</taxon>
        <taxon>Fungi</taxon>
        <taxon>Dikarya</taxon>
        <taxon>Ascomycota</taxon>
        <taxon>Pezizomycotina</taxon>
        <taxon>Dothideomycetes</taxon>
        <taxon>Pleosporomycetidae</taxon>
        <taxon>Pleosporales</taxon>
        <taxon>Pleosporineae</taxon>
        <taxon>Cucurbitariaceae</taxon>
        <taxon>Cucurbitaria</taxon>
    </lineage>
</organism>
<evidence type="ECO:0000313" key="14">
    <source>
        <dbReference type="Proteomes" id="UP000800039"/>
    </source>
</evidence>
<keyword evidence="8" id="KW-0072">Autophagy</keyword>
<dbReference type="EC" id="2.7.11.1" evidence="2"/>
<evidence type="ECO:0000256" key="7">
    <source>
        <dbReference type="ARBA" id="ARBA00022840"/>
    </source>
</evidence>
<evidence type="ECO:0000259" key="12">
    <source>
        <dbReference type="PROSITE" id="PS50011"/>
    </source>
</evidence>
<dbReference type="PANTHER" id="PTHR24348">
    <property type="entry name" value="SERINE/THREONINE-PROTEIN KINASE UNC-51-RELATED"/>
    <property type="match status" value="1"/>
</dbReference>
<dbReference type="GO" id="GO:0004674">
    <property type="term" value="F:protein serine/threonine kinase activity"/>
    <property type="evidence" value="ECO:0007669"/>
    <property type="project" value="UniProtKB-KW"/>
</dbReference>
<comment type="caution">
    <text evidence="13">The sequence shown here is derived from an EMBL/GenBank/DDBJ whole genome shotgun (WGS) entry which is preliminary data.</text>
</comment>
<dbReference type="GeneID" id="63844723"/>
<dbReference type="SMART" id="SM00220">
    <property type="entry name" value="S_TKc"/>
    <property type="match status" value="1"/>
</dbReference>
<evidence type="ECO:0000256" key="9">
    <source>
        <dbReference type="ARBA" id="ARBA00030237"/>
    </source>
</evidence>
<keyword evidence="4" id="KW-0808">Transferase</keyword>
<name>A0A9P4G9R6_9PLEO</name>
<keyword evidence="5" id="KW-0547">Nucleotide-binding</keyword>
<evidence type="ECO:0000256" key="4">
    <source>
        <dbReference type="ARBA" id="ARBA00022679"/>
    </source>
</evidence>
<reference evidence="13" key="1">
    <citation type="submission" date="2020-01" db="EMBL/GenBank/DDBJ databases">
        <authorList>
            <consortium name="DOE Joint Genome Institute"/>
            <person name="Haridas S."/>
            <person name="Albert R."/>
            <person name="Binder M."/>
            <person name="Bloem J."/>
            <person name="Labutti K."/>
            <person name="Salamov A."/>
            <person name="Andreopoulos B."/>
            <person name="Baker S.E."/>
            <person name="Barry K."/>
            <person name="Bills G."/>
            <person name="Bluhm B.H."/>
            <person name="Cannon C."/>
            <person name="Castanera R."/>
            <person name="Culley D.E."/>
            <person name="Daum C."/>
            <person name="Ezra D."/>
            <person name="Gonzalez J.B."/>
            <person name="Henrissat B."/>
            <person name="Kuo A."/>
            <person name="Liang C."/>
            <person name="Lipzen A."/>
            <person name="Lutzoni F."/>
            <person name="Magnuson J."/>
            <person name="Mondo S."/>
            <person name="Nolan M."/>
            <person name="Ohm R."/>
            <person name="Pangilinan J."/>
            <person name="Park H.-J."/>
            <person name="Ramirez L."/>
            <person name="Alfaro M."/>
            <person name="Sun H."/>
            <person name="Tritt A."/>
            <person name="Yoshinaga Y."/>
            <person name="Zwiers L.-H."/>
            <person name="Turgeon B.G."/>
            <person name="Goodwin S.B."/>
            <person name="Spatafora J.W."/>
            <person name="Crous P.W."/>
            <person name="Grigoriev I.V."/>
        </authorList>
    </citation>
    <scope>NUCLEOTIDE SEQUENCE</scope>
    <source>
        <strain evidence="13">CBS 394.84</strain>
    </source>
</reference>
<proteinExistence type="predicted"/>